<feature type="repeat" description="WD" evidence="1">
    <location>
        <begin position="90"/>
        <end position="115"/>
    </location>
</feature>
<evidence type="ECO:0000313" key="4">
    <source>
        <dbReference type="Proteomes" id="UP000011083"/>
    </source>
</evidence>
<proteinExistence type="predicted"/>
<dbReference type="SUPFAM" id="SSF50978">
    <property type="entry name" value="WD40 repeat-like"/>
    <property type="match status" value="1"/>
</dbReference>
<name>L8HFA8_ACACF</name>
<dbReference type="GeneID" id="14924935"/>
<evidence type="ECO:0000256" key="1">
    <source>
        <dbReference type="PROSITE-ProRule" id="PRU00221"/>
    </source>
</evidence>
<dbReference type="RefSeq" id="XP_004353465.1">
    <property type="nucleotide sequence ID" value="XM_004353413.1"/>
</dbReference>
<dbReference type="SMART" id="SM00320">
    <property type="entry name" value="WD40"/>
    <property type="match status" value="4"/>
</dbReference>
<dbReference type="VEuPathDB" id="AmoebaDB:ACA1_075050"/>
<dbReference type="OrthoDB" id="17063at2759"/>
<evidence type="ECO:0000256" key="2">
    <source>
        <dbReference type="SAM" id="MobiDB-lite"/>
    </source>
</evidence>
<dbReference type="InterPro" id="IPR001680">
    <property type="entry name" value="WD40_rpt"/>
</dbReference>
<reference evidence="3 4" key="1">
    <citation type="journal article" date="2013" name="Genome Biol.">
        <title>Genome of Acanthamoeba castellanii highlights extensive lateral gene transfer and early evolution of tyrosine kinase signaling.</title>
        <authorList>
            <person name="Clarke M."/>
            <person name="Lohan A.J."/>
            <person name="Liu B."/>
            <person name="Lagkouvardos I."/>
            <person name="Roy S."/>
            <person name="Zafar N."/>
            <person name="Bertelli C."/>
            <person name="Schilde C."/>
            <person name="Kianianmomeni A."/>
            <person name="Burglin T.R."/>
            <person name="Frech C."/>
            <person name="Turcotte B."/>
            <person name="Kopec K.O."/>
            <person name="Synnott J.M."/>
            <person name="Choo C."/>
            <person name="Paponov I."/>
            <person name="Finkler A."/>
            <person name="Soon Heng Tan C."/>
            <person name="Hutchins A.P."/>
            <person name="Weinmeier T."/>
            <person name="Rattei T."/>
            <person name="Chu J.S."/>
            <person name="Gimenez G."/>
            <person name="Irimia M."/>
            <person name="Rigden D.J."/>
            <person name="Fitzpatrick D.A."/>
            <person name="Lorenzo-Morales J."/>
            <person name="Bateman A."/>
            <person name="Chiu C.H."/>
            <person name="Tang P."/>
            <person name="Hegemann P."/>
            <person name="Fromm H."/>
            <person name="Raoult D."/>
            <person name="Greub G."/>
            <person name="Miranda-Saavedra D."/>
            <person name="Chen N."/>
            <person name="Nash P."/>
            <person name="Ginger M.L."/>
            <person name="Horn M."/>
            <person name="Schaap P."/>
            <person name="Caler L."/>
            <person name="Loftus B."/>
        </authorList>
    </citation>
    <scope>NUCLEOTIDE SEQUENCE [LARGE SCALE GENOMIC DNA]</scope>
    <source>
        <strain evidence="3 4">Neff</strain>
    </source>
</reference>
<organism evidence="3 4">
    <name type="scientific">Acanthamoeba castellanii (strain ATCC 30010 / Neff)</name>
    <dbReference type="NCBI Taxonomy" id="1257118"/>
    <lineage>
        <taxon>Eukaryota</taxon>
        <taxon>Amoebozoa</taxon>
        <taxon>Discosea</taxon>
        <taxon>Longamoebia</taxon>
        <taxon>Centramoebida</taxon>
        <taxon>Acanthamoebidae</taxon>
        <taxon>Acanthamoeba</taxon>
    </lineage>
</organism>
<dbReference type="InterPro" id="IPR015943">
    <property type="entry name" value="WD40/YVTN_repeat-like_dom_sf"/>
</dbReference>
<evidence type="ECO:0000313" key="3">
    <source>
        <dbReference type="EMBL" id="ELR23937.1"/>
    </source>
</evidence>
<gene>
    <name evidence="3" type="ORF">ACA1_075050</name>
</gene>
<sequence>MEVVPGQEFDLPLDVGDAEVSAVAFHPDKPVAYVAAGEHLFAYDLYSGALSGRGRVNPGSRIHALVSSPDYLVAATEQKLSFKMDAKKPVTALACDPGQPQIAAASSDGVVRVWDYTRQRIHFQTDDFNTISLAKKIPLSRISALEFFQQQIVAVGQNGVVVLWNLSLKEASKVSAGCRIMRHMLPVVGAAAHHALPCLLTLSANGTLFSWKLTTHPDKKISIHPGGYTQDFNAVVTETERRVDYVSSFGDRSDAPQLEATGLVAHQSLNYLAFTFNKSPKPDGVPSLQVGTRVCFYSLMPRSNPAMLLPQAERVEVQSDFFHEERFTFDFPVDRFHFVDRNKVQSHSLLDGNNMLEDELPTVPEDVGTTLHPTRFLYSPILRQFLVFSELYDTIALNKDEDSSFDSISNVREQKKSLLSLKLKEGKANSSGSVAGDEGGPEDPDSKDATNNNKKERHHHAKEKKKLMAKFQVRTYAHLPAASVSQRTKYRYWLSADHNSSEGKNAPRVLQKGRDGVFIGSHHLEYVVISESGEKLHVASTNAPTSSKASHKLKLDLPRPMLRVFKTPLASERAVLYFDPTDSKVVYSLNVATGSTEITAFLPSPERRHSLKLYRGEVPIDVLWKPQAASSHTHLAAVVTTHFIRLFSSDLRGNIREIFKYEKPYKAGPAYFQSGYWLGSSFLFSTPTGISYLTIEGIVRPLCSLDVAGAVITAVMNDRIFYACPYHDRTQIRSQPVGLLEPLLMGQLSMAPFLRLSPHHLRPLIARIVGRFDCRRVSQFLLEELDRRGLPDLAFALAENSILLDDIYKYELAVRSLSFHKAINLLYKAYKNSPEYPALPESSELRGRFVHLAEVAVDFQQYEIARRCYEVLNDYYALLHIYAICRDVDGLKSLTVSDIQDAPVGLAELAQMLIVVEAQNAEKPAGVSNATFTSLYTTSHWNALQATHPIMRAPALLQS</sequence>
<dbReference type="STRING" id="1257118.L8HFA8"/>
<dbReference type="Proteomes" id="UP000011083">
    <property type="component" value="Unassembled WGS sequence"/>
</dbReference>
<keyword evidence="4" id="KW-1185">Reference proteome</keyword>
<dbReference type="KEGG" id="acan:ACA1_075050"/>
<dbReference type="PROSITE" id="PS50082">
    <property type="entry name" value="WD_REPEATS_2"/>
    <property type="match status" value="1"/>
</dbReference>
<dbReference type="Pfam" id="PF00400">
    <property type="entry name" value="WD40"/>
    <property type="match status" value="1"/>
</dbReference>
<dbReference type="Gene3D" id="2.130.10.10">
    <property type="entry name" value="YVTN repeat-like/Quinoprotein amine dehydrogenase"/>
    <property type="match status" value="1"/>
</dbReference>
<dbReference type="AlphaFoldDB" id="L8HFA8"/>
<dbReference type="InterPro" id="IPR036322">
    <property type="entry name" value="WD40_repeat_dom_sf"/>
</dbReference>
<feature type="region of interest" description="Disordered" evidence="2">
    <location>
        <begin position="422"/>
        <end position="464"/>
    </location>
</feature>
<dbReference type="EMBL" id="KB007842">
    <property type="protein sequence ID" value="ELR23937.1"/>
    <property type="molecule type" value="Genomic_DNA"/>
</dbReference>
<protein>
    <submittedName>
        <fullName evidence="3">WD domain, G-beta repeat-containing protein</fullName>
    </submittedName>
</protein>
<dbReference type="Gene3D" id="1.25.40.470">
    <property type="match status" value="1"/>
</dbReference>
<keyword evidence="1" id="KW-0853">WD repeat</keyword>
<accession>L8HFA8</accession>
<feature type="compositionally biased region" description="Basic residues" evidence="2">
    <location>
        <begin position="455"/>
        <end position="464"/>
    </location>
</feature>